<dbReference type="Proteomes" id="UP001218218">
    <property type="component" value="Unassembled WGS sequence"/>
</dbReference>
<protein>
    <recommendedName>
        <fullName evidence="3">B box-type domain-containing protein</fullName>
    </recommendedName>
</protein>
<evidence type="ECO:0000313" key="2">
    <source>
        <dbReference type="Proteomes" id="UP001218218"/>
    </source>
</evidence>
<reference evidence="1" key="1">
    <citation type="submission" date="2023-03" db="EMBL/GenBank/DDBJ databases">
        <title>Massive genome expansion in bonnet fungi (Mycena s.s.) driven by repeated elements and novel gene families across ecological guilds.</title>
        <authorList>
            <consortium name="Lawrence Berkeley National Laboratory"/>
            <person name="Harder C.B."/>
            <person name="Miyauchi S."/>
            <person name="Viragh M."/>
            <person name="Kuo A."/>
            <person name="Thoen E."/>
            <person name="Andreopoulos B."/>
            <person name="Lu D."/>
            <person name="Skrede I."/>
            <person name="Drula E."/>
            <person name="Henrissat B."/>
            <person name="Morin E."/>
            <person name="Kohler A."/>
            <person name="Barry K."/>
            <person name="LaButti K."/>
            <person name="Morin E."/>
            <person name="Salamov A."/>
            <person name="Lipzen A."/>
            <person name="Mereny Z."/>
            <person name="Hegedus B."/>
            <person name="Baldrian P."/>
            <person name="Stursova M."/>
            <person name="Weitz H."/>
            <person name="Taylor A."/>
            <person name="Grigoriev I.V."/>
            <person name="Nagy L.G."/>
            <person name="Martin F."/>
            <person name="Kauserud H."/>
        </authorList>
    </citation>
    <scope>NUCLEOTIDE SEQUENCE</scope>
    <source>
        <strain evidence="1">CBHHK002</strain>
    </source>
</reference>
<dbReference type="InterPro" id="IPR011011">
    <property type="entry name" value="Znf_FYVE_PHD"/>
</dbReference>
<dbReference type="EMBL" id="JARIHO010000053">
    <property type="protein sequence ID" value="KAJ7320918.1"/>
    <property type="molecule type" value="Genomic_DNA"/>
</dbReference>
<gene>
    <name evidence="1" type="ORF">DFH08DRAFT_890554</name>
</gene>
<dbReference type="AlphaFoldDB" id="A0AAD6ZFJ8"/>
<dbReference type="SUPFAM" id="SSF57903">
    <property type="entry name" value="FYVE/PHD zinc finger"/>
    <property type="match status" value="1"/>
</dbReference>
<evidence type="ECO:0000313" key="1">
    <source>
        <dbReference type="EMBL" id="KAJ7320918.1"/>
    </source>
</evidence>
<sequence length="182" mass="19129">MSPNVVRDACPLPKRRRLNPTAPLHSKITIAENNSAPAPKNAPAICASCHRATSVLRTLLFCTRCTAPMCAVCSRTCTARAVPPTGHLSGFVSSLPPQALSPRRLVLALNAPNTNATNAPGLNAAIKRKKSLCDDDPDVDSEGESGRGFQGPGTGCGHVVCRECCFESSQESTTTCYDCCSA</sequence>
<comment type="caution">
    <text evidence="1">The sequence shown here is derived from an EMBL/GenBank/DDBJ whole genome shotgun (WGS) entry which is preliminary data.</text>
</comment>
<keyword evidence="2" id="KW-1185">Reference proteome</keyword>
<evidence type="ECO:0008006" key="3">
    <source>
        <dbReference type="Google" id="ProtNLM"/>
    </source>
</evidence>
<accession>A0AAD6ZFJ8</accession>
<proteinExistence type="predicted"/>
<organism evidence="1 2">
    <name type="scientific">Mycena albidolilacea</name>
    <dbReference type="NCBI Taxonomy" id="1033008"/>
    <lineage>
        <taxon>Eukaryota</taxon>
        <taxon>Fungi</taxon>
        <taxon>Dikarya</taxon>
        <taxon>Basidiomycota</taxon>
        <taxon>Agaricomycotina</taxon>
        <taxon>Agaricomycetes</taxon>
        <taxon>Agaricomycetidae</taxon>
        <taxon>Agaricales</taxon>
        <taxon>Marasmiineae</taxon>
        <taxon>Mycenaceae</taxon>
        <taxon>Mycena</taxon>
    </lineage>
</organism>
<name>A0AAD6ZFJ8_9AGAR</name>